<dbReference type="KEGG" id="ctae:BGI42_11495"/>
<proteinExistence type="inferred from homology"/>
<feature type="domain" description="Tyr recombinase" evidence="5">
    <location>
        <begin position="174"/>
        <end position="363"/>
    </location>
</feature>
<evidence type="ECO:0000313" key="7">
    <source>
        <dbReference type="EMBL" id="AOR24287.1"/>
    </source>
</evidence>
<reference evidence="9" key="1">
    <citation type="submission" date="2016-09" db="EMBL/GenBank/DDBJ databases">
        <title>Genomics of Clostridium taeniosporum, an organism which forms endospores with ribbon-like appendages.</title>
        <authorList>
            <person name="Walker J.R."/>
        </authorList>
    </citation>
    <scope>NUCLEOTIDE SEQUENCE [LARGE SCALE GENOMIC DNA]</scope>
    <source>
        <strain evidence="9">1/k</strain>
    </source>
</reference>
<dbReference type="InterPro" id="IPR050090">
    <property type="entry name" value="Tyrosine_recombinase_XerCD"/>
</dbReference>
<dbReference type="SUPFAM" id="SSF56349">
    <property type="entry name" value="DNA breaking-rejoining enzymes"/>
    <property type="match status" value="1"/>
</dbReference>
<evidence type="ECO:0000259" key="5">
    <source>
        <dbReference type="PROSITE" id="PS51898"/>
    </source>
</evidence>
<dbReference type="GO" id="GO:0015074">
    <property type="term" value="P:DNA integration"/>
    <property type="evidence" value="ECO:0007669"/>
    <property type="project" value="InterPro"/>
</dbReference>
<dbReference type="STRING" id="394958.BGI42_11315"/>
<evidence type="ECO:0000313" key="8">
    <source>
        <dbReference type="EMBL" id="AOR24320.1"/>
    </source>
</evidence>
<comment type="similarity">
    <text evidence="1">Belongs to the 'phage' integrase family.</text>
</comment>
<evidence type="ECO:0000256" key="3">
    <source>
        <dbReference type="ARBA" id="ARBA00023172"/>
    </source>
</evidence>
<dbReference type="Gene3D" id="1.10.150.130">
    <property type="match status" value="1"/>
</dbReference>
<evidence type="ECO:0000313" key="9">
    <source>
        <dbReference type="Proteomes" id="UP000094652"/>
    </source>
</evidence>
<dbReference type="EMBL" id="CP017253">
    <property type="protein sequence ID" value="AOR24320.1"/>
    <property type="molecule type" value="Genomic_DNA"/>
</dbReference>
<protein>
    <submittedName>
        <fullName evidence="8">Transposase</fullName>
    </submittedName>
</protein>
<keyword evidence="3" id="KW-0233">DNA recombination</keyword>
<dbReference type="PROSITE" id="PS51898">
    <property type="entry name" value="TYR_RECOMBINASE"/>
    <property type="match status" value="1"/>
</dbReference>
<dbReference type="Pfam" id="PF00589">
    <property type="entry name" value="Phage_integrase"/>
    <property type="match status" value="1"/>
</dbReference>
<gene>
    <name evidence="7" type="ORF">BGI42_11315</name>
    <name evidence="8" type="ORF">BGI42_11495</name>
</gene>
<dbReference type="PROSITE" id="PS51900">
    <property type="entry name" value="CB"/>
    <property type="match status" value="1"/>
</dbReference>
<evidence type="ECO:0000256" key="2">
    <source>
        <dbReference type="ARBA" id="ARBA00023125"/>
    </source>
</evidence>
<dbReference type="InterPro" id="IPR044068">
    <property type="entry name" value="CB"/>
</dbReference>
<dbReference type="Gene3D" id="1.10.443.10">
    <property type="entry name" value="Intergrase catalytic core"/>
    <property type="match status" value="1"/>
</dbReference>
<evidence type="ECO:0000259" key="6">
    <source>
        <dbReference type="PROSITE" id="PS51900"/>
    </source>
</evidence>
<keyword evidence="9" id="KW-1185">Reference proteome</keyword>
<dbReference type="AlphaFoldDB" id="A0A1D7XMB2"/>
<name>A0A1D7XMB2_9CLOT</name>
<evidence type="ECO:0000256" key="1">
    <source>
        <dbReference type="ARBA" id="ARBA00008857"/>
    </source>
</evidence>
<keyword evidence="2 4" id="KW-0238">DNA-binding</keyword>
<feature type="domain" description="Core-binding (CB)" evidence="6">
    <location>
        <begin position="27"/>
        <end position="125"/>
    </location>
</feature>
<sequence length="382" mass="45502">MRLDVMRVETVISKQIKRRYILIDDNGEIVEPVLKFLKYRDNIGNARNTLRAYCYHLKLYFEFLNQINVNYLNIDIDQMAKFIGWLQTPEGVYNVSYLNIQESKRNNRTINTIINTVLLFYDYLLRHDESQISILGNLKEKMSYSKRGYKDFLYHINKDKGFMANIIKLKVPKSKPKTLDKQQIQTILNNCTNVRDYFLLRLLWESSIRIGEALSLWIEDFNISETKIEIKDRGELENYSEIKTVNSPRCIDVSCELMNDFMNYIAEMHDDNVNTNFVFIKLTGINKYKPMEYQDVVSLFNRLKKKTKIDVNPHMLRHSSLTELKRLGWEAEFLRIRAGHKHIQTTLQMYIHLSDDDLRKEWEEVEKNMKIKSNRSDTSEFE</sequence>
<dbReference type="InterPro" id="IPR013762">
    <property type="entry name" value="Integrase-like_cat_sf"/>
</dbReference>
<dbReference type="PANTHER" id="PTHR30349:SF41">
    <property type="entry name" value="INTEGRASE_RECOMBINASE PROTEIN MJ0367-RELATED"/>
    <property type="match status" value="1"/>
</dbReference>
<dbReference type="GO" id="GO:0006310">
    <property type="term" value="P:DNA recombination"/>
    <property type="evidence" value="ECO:0007669"/>
    <property type="project" value="UniProtKB-KW"/>
</dbReference>
<dbReference type="InterPro" id="IPR011010">
    <property type="entry name" value="DNA_brk_join_enz"/>
</dbReference>
<reference evidence="8" key="2">
    <citation type="journal article" date="2018" name="PLoS ONE">
        <title>Genomics of Clostridium taeniosporum, an organism which forms endospores with ribbon-like appendages.</title>
        <authorList>
            <person name="Cambridge J.M."/>
            <person name="Blinkova A.L."/>
            <person name="Salvador Rocha E.I."/>
            <person name="Bode Hernandez A."/>
            <person name="Moreno M."/>
            <person name="Gines-Candelaria E."/>
            <person name="Goetz B.M."/>
            <person name="Hunicke-Smith S."/>
            <person name="Satterwhite E."/>
            <person name="Tucker H.O."/>
            <person name="Walker J.R."/>
        </authorList>
    </citation>
    <scope>NUCLEOTIDE SEQUENCE</scope>
    <source>
        <strain evidence="8">1/k</strain>
    </source>
</reference>
<evidence type="ECO:0000256" key="4">
    <source>
        <dbReference type="PROSITE-ProRule" id="PRU01248"/>
    </source>
</evidence>
<organism evidence="8 9">
    <name type="scientific">Clostridium taeniosporum</name>
    <dbReference type="NCBI Taxonomy" id="394958"/>
    <lineage>
        <taxon>Bacteria</taxon>
        <taxon>Bacillati</taxon>
        <taxon>Bacillota</taxon>
        <taxon>Clostridia</taxon>
        <taxon>Eubacteriales</taxon>
        <taxon>Clostridiaceae</taxon>
        <taxon>Clostridium</taxon>
    </lineage>
</organism>
<dbReference type="GO" id="GO:0003677">
    <property type="term" value="F:DNA binding"/>
    <property type="evidence" value="ECO:0007669"/>
    <property type="project" value="UniProtKB-UniRule"/>
</dbReference>
<dbReference type="InterPro" id="IPR010998">
    <property type="entry name" value="Integrase_recombinase_N"/>
</dbReference>
<dbReference type="EMBL" id="CP017253">
    <property type="protein sequence ID" value="AOR24287.1"/>
    <property type="molecule type" value="Genomic_DNA"/>
</dbReference>
<dbReference type="Proteomes" id="UP000094652">
    <property type="component" value="Chromosome"/>
</dbReference>
<dbReference type="PANTHER" id="PTHR30349">
    <property type="entry name" value="PHAGE INTEGRASE-RELATED"/>
    <property type="match status" value="1"/>
</dbReference>
<accession>A0A1D7XMB2</accession>
<dbReference type="KEGG" id="ctae:BGI42_11315"/>
<dbReference type="InterPro" id="IPR002104">
    <property type="entry name" value="Integrase_catalytic"/>
</dbReference>
<dbReference type="OrthoDB" id="9803188at2"/>